<reference evidence="4" key="1">
    <citation type="submission" date="2021-03" db="EMBL/GenBank/DDBJ databases">
        <authorList>
            <person name="Tagirdzhanova G."/>
        </authorList>
    </citation>
    <scope>NUCLEOTIDE SEQUENCE</scope>
</reference>
<dbReference type="InterPro" id="IPR013857">
    <property type="entry name" value="NADH-UbQ_OxRdtase-assoc_prot30"/>
</dbReference>
<dbReference type="EMBL" id="CAJPDT010000074">
    <property type="protein sequence ID" value="CAF9934113.1"/>
    <property type="molecule type" value="Genomic_DNA"/>
</dbReference>
<comment type="caution">
    <text evidence="4">The sequence shown here is derived from an EMBL/GenBank/DDBJ whole genome shotgun (WGS) entry which is preliminary data.</text>
</comment>
<evidence type="ECO:0000259" key="3">
    <source>
        <dbReference type="Pfam" id="PF08547"/>
    </source>
</evidence>
<evidence type="ECO:0000256" key="2">
    <source>
        <dbReference type="SAM" id="MobiDB-lite"/>
    </source>
</evidence>
<dbReference type="Proteomes" id="UP000664534">
    <property type="component" value="Unassembled WGS sequence"/>
</dbReference>
<organism evidence="4 5">
    <name type="scientific">Imshaugia aleurites</name>
    <dbReference type="NCBI Taxonomy" id="172621"/>
    <lineage>
        <taxon>Eukaryota</taxon>
        <taxon>Fungi</taxon>
        <taxon>Dikarya</taxon>
        <taxon>Ascomycota</taxon>
        <taxon>Pezizomycotina</taxon>
        <taxon>Lecanoromycetes</taxon>
        <taxon>OSLEUM clade</taxon>
        <taxon>Lecanoromycetidae</taxon>
        <taxon>Lecanorales</taxon>
        <taxon>Lecanorineae</taxon>
        <taxon>Parmeliaceae</taxon>
        <taxon>Imshaugia</taxon>
    </lineage>
</organism>
<name>A0A8H3FZZ2_9LECA</name>
<dbReference type="InterPro" id="IPR008979">
    <property type="entry name" value="Galactose-bd-like_sf"/>
</dbReference>
<proteinExistence type="inferred from homology"/>
<sequence length="268" mass="28810">MTTTLAPYVLFGSTKPFLPPPWTTTDDRVRGGASQSHLSALPDNSARFHGHLDTSTLGGAGFASQFSPPQGARTDKEDGDGGSWDLSGYDGIEVEAGEGDGRVYTLVLKDEEPAGRRRDGREKAGVSWEVEFGVGEGGAGEEGGKGGGEGTRVFVPWGEFRATYRGKEMEDAGELKEGEVRRVGLMMRSYFGKQEGDFSVVLRSISARKATAGDERLNATDTVGRLRGSMSENRATPGQRPGKEKGAGWLDWFRSFGFSSYLTIASLH</sequence>
<keyword evidence="5" id="KW-1185">Reference proteome</keyword>
<dbReference type="AlphaFoldDB" id="A0A8H3FZZ2"/>
<evidence type="ECO:0000313" key="4">
    <source>
        <dbReference type="EMBL" id="CAF9934113.1"/>
    </source>
</evidence>
<dbReference type="PANTHER" id="PTHR13194:SF19">
    <property type="entry name" value="NAD(P)-BINDING ROSSMANN-FOLD SUPERFAMILY PROTEIN"/>
    <property type="match status" value="1"/>
</dbReference>
<feature type="region of interest" description="Disordered" evidence="2">
    <location>
        <begin position="17"/>
        <end position="92"/>
    </location>
</feature>
<dbReference type="GO" id="GO:0010257">
    <property type="term" value="P:NADH dehydrogenase complex assembly"/>
    <property type="evidence" value="ECO:0007669"/>
    <property type="project" value="TreeGrafter"/>
</dbReference>
<dbReference type="GO" id="GO:0051082">
    <property type="term" value="F:unfolded protein binding"/>
    <property type="evidence" value="ECO:0007669"/>
    <property type="project" value="TreeGrafter"/>
</dbReference>
<dbReference type="SUPFAM" id="SSF49785">
    <property type="entry name" value="Galactose-binding domain-like"/>
    <property type="match status" value="1"/>
</dbReference>
<gene>
    <name evidence="4" type="ORF">IMSHALPRED_009595</name>
</gene>
<dbReference type="OrthoDB" id="426386at2759"/>
<feature type="domain" description="NADH:ubiquinone oxidoreductase intermediate-associated protein 30" evidence="3">
    <location>
        <begin position="21"/>
        <end position="200"/>
    </location>
</feature>
<evidence type="ECO:0000313" key="5">
    <source>
        <dbReference type="Proteomes" id="UP000664534"/>
    </source>
</evidence>
<dbReference type="PANTHER" id="PTHR13194">
    <property type="entry name" value="COMPLEX I INTERMEDIATE-ASSOCIATED PROTEIN 30"/>
    <property type="match status" value="1"/>
</dbReference>
<accession>A0A8H3FZZ2</accession>
<protein>
    <recommendedName>
        <fullName evidence="3">NADH:ubiquinone oxidoreductase intermediate-associated protein 30 domain-containing protein</fullName>
    </recommendedName>
</protein>
<comment type="similarity">
    <text evidence="1">Belongs to the CIA30 family.</text>
</comment>
<evidence type="ECO:0000256" key="1">
    <source>
        <dbReference type="ARBA" id="ARBA00007884"/>
    </source>
</evidence>
<dbReference type="Pfam" id="PF08547">
    <property type="entry name" value="CIA30"/>
    <property type="match status" value="1"/>
</dbReference>
<dbReference type="InterPro" id="IPR039131">
    <property type="entry name" value="NDUFAF1"/>
</dbReference>